<dbReference type="Proteomes" id="UP000626092">
    <property type="component" value="Unassembled WGS sequence"/>
</dbReference>
<evidence type="ECO:0000256" key="9">
    <source>
        <dbReference type="ARBA" id="ARBA00022729"/>
    </source>
</evidence>
<keyword evidence="10" id="KW-0498">Mitosis</keyword>
<keyword evidence="9" id="KW-0732">Signal</keyword>
<keyword evidence="5" id="KW-0158">Chromosome</keyword>
<evidence type="ECO:0000256" key="7">
    <source>
        <dbReference type="ARBA" id="ARBA00022525"/>
    </source>
</evidence>
<feature type="compositionally biased region" description="Pro residues" evidence="14">
    <location>
        <begin position="384"/>
        <end position="394"/>
    </location>
</feature>
<name>A0A834GF43_RHOSS</name>
<dbReference type="InterPro" id="IPR038275">
    <property type="entry name" value="Nuf2_N_sf"/>
</dbReference>
<evidence type="ECO:0000256" key="1">
    <source>
        <dbReference type="ARBA" id="ARBA00004584"/>
    </source>
</evidence>
<dbReference type="AlphaFoldDB" id="A0A834GF43"/>
<keyword evidence="8" id="KW-0132">Cell division</keyword>
<comment type="subcellular location">
    <subcellularLocation>
        <location evidence="1">Chromosome</location>
        <location evidence="1">Centromere</location>
    </subcellularLocation>
    <subcellularLocation>
        <location evidence="2">Secreted</location>
    </subcellularLocation>
</comment>
<protein>
    <recommendedName>
        <fullName evidence="15">Kinetochore protein Nuf2 N-terminal domain-containing protein</fullName>
    </recommendedName>
</protein>
<dbReference type="GO" id="GO:0051301">
    <property type="term" value="P:cell division"/>
    <property type="evidence" value="ECO:0007669"/>
    <property type="project" value="UniProtKB-KW"/>
</dbReference>
<evidence type="ECO:0000256" key="8">
    <source>
        <dbReference type="ARBA" id="ARBA00022618"/>
    </source>
</evidence>
<evidence type="ECO:0000259" key="15">
    <source>
        <dbReference type="Pfam" id="PF03800"/>
    </source>
</evidence>
<feature type="region of interest" description="Disordered" evidence="14">
    <location>
        <begin position="382"/>
        <end position="404"/>
    </location>
</feature>
<sequence>MELRSCALGELGEVLPGIERIKTRIRIVKMSVDGEDLEDYGQVDFNALEQLENPDLHVDSVRTMNLFRMVKEVLAALDCPTKFILRDLIKPDADRTELFLSALLNFCIHREDYRQVDFDALEQLENPDLHVDSVRTMNLFKKIKEVLAALDCPKKFILRDLIKLDADRTELFLSALLNFCIHREKYRQVDFDALEQLENPDLHVDSVRTMHLFRKIKEALAAQDCPTKFILRDLIKPDADRTELFLSALLNFCIHRFQRSCEMIAILTWNFLFGNEFVNAWGGVSSHVDKDKDKAEDKVEDAEDADMDVVVDKEEEKEVTMALSIMTLYQEINFQHQGRVDEEEAAVVEEIIIQTREGENYDFFPYFEEEQSVFEAPQELITPPASPRFEPPSPGESSNERTPNMRSLSDLYEASYMNLSRYMILGVHDLSTTLIRGAKNGHIHNVKSEVEEKRRDLESRETKLQAVVAEADAMSMKSNSVKESGAAKRQELCRKSEEIVSQELEVRKPVNLDMLIQFCAPSFIETAHGAPVIVIINSLPKASPPLSVKCMTNLTDIVTGHPVTNIVAGHPVTVGEVTAKTIDLYHCFAMWGLKFAEFESLDPKRDTGHHRIIWKLKKDGFFMRYGRSTNRWTKEVDWETE</sequence>
<keyword evidence="12" id="KW-0131">Cell cycle</keyword>
<dbReference type="GO" id="GO:0060320">
    <property type="term" value="P:rejection of self pollen"/>
    <property type="evidence" value="ECO:0007669"/>
    <property type="project" value="UniProtKB-KW"/>
</dbReference>
<dbReference type="GO" id="GO:0031262">
    <property type="term" value="C:Ndc80 complex"/>
    <property type="evidence" value="ECO:0007669"/>
    <property type="project" value="InterPro"/>
</dbReference>
<reference evidence="16" key="1">
    <citation type="submission" date="2019-11" db="EMBL/GenBank/DDBJ databases">
        <authorList>
            <person name="Liu Y."/>
            <person name="Hou J."/>
            <person name="Li T.-Q."/>
            <person name="Guan C.-H."/>
            <person name="Wu X."/>
            <person name="Wu H.-Z."/>
            <person name="Ling F."/>
            <person name="Zhang R."/>
            <person name="Shi X.-G."/>
            <person name="Ren J.-P."/>
            <person name="Chen E.-F."/>
            <person name="Sun J.-M."/>
        </authorList>
    </citation>
    <scope>NUCLEOTIDE SEQUENCE</scope>
    <source>
        <strain evidence="16">Adult_tree_wgs_1</strain>
        <tissue evidence="16">Leaves</tissue>
    </source>
</reference>
<keyword evidence="13" id="KW-0137">Centromere</keyword>
<dbReference type="InterPro" id="IPR005549">
    <property type="entry name" value="Kinetochore_Nuf2_N"/>
</dbReference>
<feature type="domain" description="Kinetochore protein Nuf2 N-terminal" evidence="15">
    <location>
        <begin position="33"/>
        <end position="114"/>
    </location>
</feature>
<dbReference type="Pfam" id="PF05938">
    <property type="entry name" value="Self-incomp_S1"/>
    <property type="match status" value="1"/>
</dbReference>
<evidence type="ECO:0000256" key="6">
    <source>
        <dbReference type="ARBA" id="ARBA00022471"/>
    </source>
</evidence>
<feature type="domain" description="Kinetochore protein Nuf2 N-terminal" evidence="15">
    <location>
        <begin position="183"/>
        <end position="260"/>
    </location>
</feature>
<dbReference type="InterPro" id="IPR010264">
    <property type="entry name" value="Self-incomp_S1"/>
</dbReference>
<evidence type="ECO:0000256" key="3">
    <source>
        <dbReference type="ARBA" id="ARBA00005498"/>
    </source>
</evidence>
<dbReference type="EMBL" id="WJXA01000009">
    <property type="protein sequence ID" value="KAF7133270.1"/>
    <property type="molecule type" value="Genomic_DNA"/>
</dbReference>
<evidence type="ECO:0000256" key="5">
    <source>
        <dbReference type="ARBA" id="ARBA00022454"/>
    </source>
</evidence>
<evidence type="ECO:0000256" key="2">
    <source>
        <dbReference type="ARBA" id="ARBA00004613"/>
    </source>
</evidence>
<keyword evidence="17" id="KW-1185">Reference proteome</keyword>
<dbReference type="Gene3D" id="1.10.418.60">
    <property type="entry name" value="Ncd80 complex, Nuf2 subunit"/>
    <property type="match status" value="2"/>
</dbReference>
<dbReference type="Pfam" id="PF03800">
    <property type="entry name" value="Nuf2"/>
    <property type="match status" value="2"/>
</dbReference>
<dbReference type="GO" id="GO:0005576">
    <property type="term" value="C:extracellular region"/>
    <property type="evidence" value="ECO:0007669"/>
    <property type="project" value="UniProtKB-SubCell"/>
</dbReference>
<gene>
    <name evidence="16" type="ORF">RHSIM_Rhsim09G0048500</name>
</gene>
<comment type="similarity">
    <text evidence="4">Belongs to the plant self-incompatibility (S1) protein family.</text>
</comment>
<evidence type="ECO:0000313" key="16">
    <source>
        <dbReference type="EMBL" id="KAF7133270.1"/>
    </source>
</evidence>
<evidence type="ECO:0000256" key="11">
    <source>
        <dbReference type="ARBA" id="ARBA00023054"/>
    </source>
</evidence>
<evidence type="ECO:0000256" key="10">
    <source>
        <dbReference type="ARBA" id="ARBA00022776"/>
    </source>
</evidence>
<evidence type="ECO:0000256" key="4">
    <source>
        <dbReference type="ARBA" id="ARBA00005581"/>
    </source>
</evidence>
<dbReference type="PANTHER" id="PTHR48441">
    <property type="match status" value="1"/>
</dbReference>
<evidence type="ECO:0000256" key="14">
    <source>
        <dbReference type="SAM" id="MobiDB-lite"/>
    </source>
</evidence>
<keyword evidence="11" id="KW-0175">Coiled coil</keyword>
<comment type="caution">
    <text evidence="16">The sequence shown here is derived from an EMBL/GenBank/DDBJ whole genome shotgun (WGS) entry which is preliminary data.</text>
</comment>
<keyword evidence="6" id="KW-0713">Self-incompatibility</keyword>
<evidence type="ECO:0000313" key="17">
    <source>
        <dbReference type="Proteomes" id="UP000626092"/>
    </source>
</evidence>
<keyword evidence="7" id="KW-0964">Secreted</keyword>
<comment type="similarity">
    <text evidence="3">Belongs to the NUF2 family.</text>
</comment>
<dbReference type="PANTHER" id="PTHR48441:SF1">
    <property type="entry name" value="NT-3"/>
    <property type="match status" value="1"/>
</dbReference>
<dbReference type="OrthoDB" id="8194677at2759"/>
<proteinExistence type="inferred from homology"/>
<feature type="compositionally biased region" description="Polar residues" evidence="14">
    <location>
        <begin position="395"/>
        <end position="404"/>
    </location>
</feature>
<evidence type="ECO:0000256" key="13">
    <source>
        <dbReference type="ARBA" id="ARBA00023328"/>
    </source>
</evidence>
<accession>A0A834GF43</accession>
<evidence type="ECO:0000256" key="12">
    <source>
        <dbReference type="ARBA" id="ARBA00023306"/>
    </source>
</evidence>
<organism evidence="16 17">
    <name type="scientific">Rhododendron simsii</name>
    <name type="common">Sims's rhododendron</name>
    <dbReference type="NCBI Taxonomy" id="118357"/>
    <lineage>
        <taxon>Eukaryota</taxon>
        <taxon>Viridiplantae</taxon>
        <taxon>Streptophyta</taxon>
        <taxon>Embryophyta</taxon>
        <taxon>Tracheophyta</taxon>
        <taxon>Spermatophyta</taxon>
        <taxon>Magnoliopsida</taxon>
        <taxon>eudicotyledons</taxon>
        <taxon>Gunneridae</taxon>
        <taxon>Pentapetalae</taxon>
        <taxon>asterids</taxon>
        <taxon>Ericales</taxon>
        <taxon>Ericaceae</taxon>
        <taxon>Ericoideae</taxon>
        <taxon>Rhodoreae</taxon>
        <taxon>Rhododendron</taxon>
    </lineage>
</organism>